<evidence type="ECO:0000256" key="1">
    <source>
        <dbReference type="SAM" id="Phobius"/>
    </source>
</evidence>
<evidence type="ECO:0008006" key="4">
    <source>
        <dbReference type="Google" id="ProtNLM"/>
    </source>
</evidence>
<keyword evidence="3" id="KW-1185">Reference proteome</keyword>
<feature type="transmembrane region" description="Helical" evidence="1">
    <location>
        <begin position="84"/>
        <end position="106"/>
    </location>
</feature>
<dbReference type="EMBL" id="JBHSDC010000022">
    <property type="protein sequence ID" value="MFC4232558.1"/>
    <property type="molecule type" value="Genomic_DNA"/>
</dbReference>
<organism evidence="2 3">
    <name type="scientific">Parasediminibacterium paludis</name>
    <dbReference type="NCBI Taxonomy" id="908966"/>
    <lineage>
        <taxon>Bacteria</taxon>
        <taxon>Pseudomonadati</taxon>
        <taxon>Bacteroidota</taxon>
        <taxon>Chitinophagia</taxon>
        <taxon>Chitinophagales</taxon>
        <taxon>Chitinophagaceae</taxon>
        <taxon>Parasediminibacterium</taxon>
    </lineage>
</organism>
<dbReference type="Proteomes" id="UP001595906">
    <property type="component" value="Unassembled WGS sequence"/>
</dbReference>
<proteinExistence type="predicted"/>
<accession>A0ABV8PWR3</accession>
<feature type="transmembrane region" description="Helical" evidence="1">
    <location>
        <begin position="195"/>
        <end position="219"/>
    </location>
</feature>
<feature type="transmembrane region" description="Helical" evidence="1">
    <location>
        <begin position="155"/>
        <end position="174"/>
    </location>
</feature>
<reference evidence="3" key="1">
    <citation type="journal article" date="2019" name="Int. J. Syst. Evol. Microbiol.">
        <title>The Global Catalogue of Microorganisms (GCM) 10K type strain sequencing project: providing services to taxonomists for standard genome sequencing and annotation.</title>
        <authorList>
            <consortium name="The Broad Institute Genomics Platform"/>
            <consortium name="The Broad Institute Genome Sequencing Center for Infectious Disease"/>
            <person name="Wu L."/>
            <person name="Ma J."/>
        </authorList>
    </citation>
    <scope>NUCLEOTIDE SEQUENCE [LARGE SCALE GENOMIC DNA]</scope>
    <source>
        <strain evidence="3">CECT 8010</strain>
    </source>
</reference>
<name>A0ABV8PWR3_9BACT</name>
<sequence length="292" mass="33363">MDGQKMELRKLRNFSDNINDTFQFIKQEFKPLFGCYIAICGIFIVLSSVIGGIYQRDSMVGFMRIFKGLDYQQRGFGDIFNLNYFLIIFLSTLSYVIMHIVIAVYFKLYAQNGKVSPTIEEVWKATIRFIVPIFFYSIIYGIITIVSVFFCIVPFFYFVVVFAPFTMIYVVEEVSFTDGFSRCFSLIRDNYWEALGIYFVSYLIYSISAGIVGIVVSLFAGGISYLTTKDIAAVTGIVTGTLNIFTHIFYVIFAVSVAFNYYNLVERLDGSGLLERIDSLGSNQDNAIEEQY</sequence>
<feature type="transmembrane region" description="Helical" evidence="1">
    <location>
        <begin position="33"/>
        <end position="54"/>
    </location>
</feature>
<keyword evidence="1" id="KW-0812">Transmembrane</keyword>
<comment type="caution">
    <text evidence="2">The sequence shown here is derived from an EMBL/GenBank/DDBJ whole genome shotgun (WGS) entry which is preliminary data.</text>
</comment>
<feature type="transmembrane region" description="Helical" evidence="1">
    <location>
        <begin position="127"/>
        <end position="149"/>
    </location>
</feature>
<gene>
    <name evidence="2" type="ORF">ACFOW1_11685</name>
</gene>
<keyword evidence="1" id="KW-1133">Transmembrane helix</keyword>
<keyword evidence="1" id="KW-0472">Membrane</keyword>
<feature type="transmembrane region" description="Helical" evidence="1">
    <location>
        <begin position="231"/>
        <end position="259"/>
    </location>
</feature>
<evidence type="ECO:0000313" key="3">
    <source>
        <dbReference type="Proteomes" id="UP001595906"/>
    </source>
</evidence>
<evidence type="ECO:0000313" key="2">
    <source>
        <dbReference type="EMBL" id="MFC4232558.1"/>
    </source>
</evidence>
<protein>
    <recommendedName>
        <fullName evidence="4">Glycerophosphoryl diester phosphodiesterase membrane domain-containing protein</fullName>
    </recommendedName>
</protein>
<dbReference type="RefSeq" id="WP_379014461.1">
    <property type="nucleotide sequence ID" value="NZ_JBHSDC010000022.1"/>
</dbReference>